<keyword evidence="3 5" id="KW-0238">DNA-binding</keyword>
<dbReference type="SUPFAM" id="SSF46689">
    <property type="entry name" value="Homeodomain-like"/>
    <property type="match status" value="1"/>
</dbReference>
<evidence type="ECO:0000256" key="5">
    <source>
        <dbReference type="PROSITE-ProRule" id="PRU00335"/>
    </source>
</evidence>
<dbReference type="Gene3D" id="1.10.357.10">
    <property type="entry name" value="Tetracycline Repressor, domain 2"/>
    <property type="match status" value="1"/>
</dbReference>
<dbReference type="PRINTS" id="PR00455">
    <property type="entry name" value="HTHTETR"/>
</dbReference>
<evidence type="ECO:0000256" key="2">
    <source>
        <dbReference type="ARBA" id="ARBA00023015"/>
    </source>
</evidence>
<gene>
    <name evidence="7" type="ORF">JK358_37970</name>
</gene>
<dbReference type="InterPro" id="IPR050109">
    <property type="entry name" value="HTH-type_TetR-like_transc_reg"/>
</dbReference>
<keyword evidence="2" id="KW-0805">Transcription regulation</keyword>
<protein>
    <submittedName>
        <fullName evidence="7">TetR/AcrR family transcriptional regulator</fullName>
    </submittedName>
</protein>
<dbReference type="Pfam" id="PF13977">
    <property type="entry name" value="TetR_C_6"/>
    <property type="match status" value="1"/>
</dbReference>
<evidence type="ECO:0000256" key="1">
    <source>
        <dbReference type="ARBA" id="ARBA00022491"/>
    </source>
</evidence>
<proteinExistence type="predicted"/>
<reference evidence="7 8" key="1">
    <citation type="submission" date="2021-01" db="EMBL/GenBank/DDBJ databases">
        <title>WGS of actinomycetes isolated from Thailand.</title>
        <authorList>
            <person name="Thawai C."/>
        </authorList>
    </citation>
    <scope>NUCLEOTIDE SEQUENCE [LARGE SCALE GENOMIC DNA]</scope>
    <source>
        <strain evidence="7 8">LPG 2</strain>
    </source>
</reference>
<keyword evidence="1" id="KW-0678">Repressor</keyword>
<organism evidence="7 8">
    <name type="scientific">Nocardia acididurans</name>
    <dbReference type="NCBI Taxonomy" id="2802282"/>
    <lineage>
        <taxon>Bacteria</taxon>
        <taxon>Bacillati</taxon>
        <taxon>Actinomycetota</taxon>
        <taxon>Actinomycetes</taxon>
        <taxon>Mycobacteriales</taxon>
        <taxon>Nocardiaceae</taxon>
        <taxon>Nocardia</taxon>
    </lineage>
</organism>
<dbReference type="EMBL" id="JAERRJ010000026">
    <property type="protein sequence ID" value="MBL1080198.1"/>
    <property type="molecule type" value="Genomic_DNA"/>
</dbReference>
<evidence type="ECO:0000259" key="6">
    <source>
        <dbReference type="PROSITE" id="PS50977"/>
    </source>
</evidence>
<accession>A0ABS1MLF8</accession>
<evidence type="ECO:0000313" key="7">
    <source>
        <dbReference type="EMBL" id="MBL1080198.1"/>
    </source>
</evidence>
<feature type="DNA-binding region" description="H-T-H motif" evidence="5">
    <location>
        <begin position="56"/>
        <end position="75"/>
    </location>
</feature>
<comment type="caution">
    <text evidence="7">The sequence shown here is derived from an EMBL/GenBank/DDBJ whole genome shotgun (WGS) entry which is preliminary data.</text>
</comment>
<evidence type="ECO:0000256" key="4">
    <source>
        <dbReference type="ARBA" id="ARBA00023163"/>
    </source>
</evidence>
<dbReference type="Pfam" id="PF00440">
    <property type="entry name" value="TetR_N"/>
    <property type="match status" value="1"/>
</dbReference>
<dbReference type="Proteomes" id="UP000602198">
    <property type="component" value="Unassembled WGS sequence"/>
</dbReference>
<evidence type="ECO:0000313" key="8">
    <source>
        <dbReference type="Proteomes" id="UP000602198"/>
    </source>
</evidence>
<dbReference type="RefSeq" id="WP_201958504.1">
    <property type="nucleotide sequence ID" value="NZ_JAERRJ010000026.1"/>
</dbReference>
<feature type="domain" description="HTH tetR-type" evidence="6">
    <location>
        <begin position="33"/>
        <end position="93"/>
    </location>
</feature>
<dbReference type="InterPro" id="IPR009057">
    <property type="entry name" value="Homeodomain-like_sf"/>
</dbReference>
<sequence>MAGRTRQTEGRSDTEATARAAAVTRRTQKERSAHAAQALLDAAEELFARRGVDHTSLADIGELAGFSRGLANHHFGTKAALVDRLTERIQTRFATDAETRAETGSADALEALENLVEDYLTAIARHARSSRAFFVMLGAAFPAEASLRPVLAADDESFRERMASHVRAGQSDGSVDDTVDPVATAVMVVAMLRGTAAQYLVDPDAIDLPGAIQAAQRFLRIGLAPPNRR</sequence>
<dbReference type="PANTHER" id="PTHR30055">
    <property type="entry name" value="HTH-TYPE TRANSCRIPTIONAL REGULATOR RUTR"/>
    <property type="match status" value="1"/>
</dbReference>
<keyword evidence="8" id="KW-1185">Reference proteome</keyword>
<dbReference type="PANTHER" id="PTHR30055:SF234">
    <property type="entry name" value="HTH-TYPE TRANSCRIPTIONAL REGULATOR BETI"/>
    <property type="match status" value="1"/>
</dbReference>
<dbReference type="SUPFAM" id="SSF48498">
    <property type="entry name" value="Tetracyclin repressor-like, C-terminal domain"/>
    <property type="match status" value="1"/>
</dbReference>
<evidence type="ECO:0000256" key="3">
    <source>
        <dbReference type="ARBA" id="ARBA00023125"/>
    </source>
</evidence>
<dbReference type="InterPro" id="IPR036271">
    <property type="entry name" value="Tet_transcr_reg_TetR-rel_C_sf"/>
</dbReference>
<keyword evidence="4" id="KW-0804">Transcription</keyword>
<name>A0ABS1MLF8_9NOCA</name>
<dbReference type="PROSITE" id="PS50977">
    <property type="entry name" value="HTH_TETR_2"/>
    <property type="match status" value="1"/>
</dbReference>
<dbReference type="InterPro" id="IPR039538">
    <property type="entry name" value="BetI_C"/>
</dbReference>
<dbReference type="InterPro" id="IPR001647">
    <property type="entry name" value="HTH_TetR"/>
</dbReference>